<dbReference type="EMBL" id="LUUK01000016">
    <property type="protein sequence ID" value="OAI28025.1"/>
    <property type="molecule type" value="Genomic_DNA"/>
</dbReference>
<dbReference type="PROSITE" id="PS50975">
    <property type="entry name" value="ATP_GRASP"/>
    <property type="match status" value="1"/>
</dbReference>
<sequence>MSRVFNQKFFLKSSIFCGLMTIRTRIAVAEFSKCLLVIAKSARMLAALAVRAGFEVVAVDCFADDDTRQIANQTYRVRSLAWDDIKLAVINARGRFRIADVLYGSGFETHPDSLMKLARDWRLLGNQADTFCRLQDKRDFFALLTRLAIPYPQVVFQAPTEAGEWLRKPWRGEGGLGIARSMESERRDASGEGYWQRYVDGIAMSALFVANGESARVVGWNRQWRANLGPDFAFVFAGAVGSVPIPSEVSQALRTVVVQLTAEYGLRGLNSLDFMLVPDGFRVLELNPRVSASAQLYGDDLLVSHLRGSLGLSLDNVASAPVSKAVRTVFADRNLRVADGFSWPDWVVDRPPGGAFFGAGQPICSIIAAGKNSGLAMLQLRRRLHILGTLLETGR</sequence>
<protein>
    <recommendedName>
        <fullName evidence="2">ATP-grasp domain-containing protein</fullName>
    </recommendedName>
</protein>
<name>A0A177PCM2_9GAMM</name>
<dbReference type="InterPro" id="IPR011761">
    <property type="entry name" value="ATP-grasp"/>
</dbReference>
<evidence type="ECO:0000313" key="3">
    <source>
        <dbReference type="EMBL" id="OAI28025.1"/>
    </source>
</evidence>
<dbReference type="InterPro" id="IPR016677">
    <property type="entry name" value="UCP016817_carboligase"/>
</dbReference>
<proteinExistence type="predicted"/>
<evidence type="ECO:0000259" key="2">
    <source>
        <dbReference type="PROSITE" id="PS50975"/>
    </source>
</evidence>
<dbReference type="InterPro" id="IPR003806">
    <property type="entry name" value="ATP-grasp_PylC-type"/>
</dbReference>
<dbReference type="AlphaFoldDB" id="A0A177PCM2"/>
<evidence type="ECO:0000256" key="1">
    <source>
        <dbReference type="PROSITE-ProRule" id="PRU00409"/>
    </source>
</evidence>
<keyword evidence="1" id="KW-0067">ATP-binding</keyword>
<dbReference type="Proteomes" id="UP000077628">
    <property type="component" value="Unassembled WGS sequence"/>
</dbReference>
<keyword evidence="4" id="KW-1185">Reference proteome</keyword>
<evidence type="ECO:0000313" key="4">
    <source>
        <dbReference type="Proteomes" id="UP000077628"/>
    </source>
</evidence>
<comment type="caution">
    <text evidence="3">The sequence shown here is derived from an EMBL/GenBank/DDBJ whole genome shotgun (WGS) entry which is preliminary data.</text>
</comment>
<dbReference type="OrthoDB" id="5572734at2"/>
<dbReference type="Gene3D" id="3.30.470.20">
    <property type="entry name" value="ATP-grasp fold, B domain"/>
    <property type="match status" value="1"/>
</dbReference>
<gene>
    <name evidence="3" type="ORF">A1355_17975</name>
</gene>
<feature type="domain" description="ATP-grasp" evidence="2">
    <location>
        <begin position="245"/>
        <end position="323"/>
    </location>
</feature>
<dbReference type="Pfam" id="PF02655">
    <property type="entry name" value="ATP-grasp_3"/>
    <property type="match status" value="1"/>
</dbReference>
<accession>A0A177PCM2</accession>
<keyword evidence="1" id="KW-0547">Nucleotide-binding</keyword>
<dbReference type="PIRSF" id="PIRSF016817">
    <property type="entry name" value="UCP016817_carboligase"/>
    <property type="match status" value="1"/>
</dbReference>
<reference evidence="4" key="1">
    <citation type="submission" date="2016-03" db="EMBL/GenBank/DDBJ databases">
        <authorList>
            <person name="Heylen K."/>
            <person name="De Vos P."/>
            <person name="Vekeman B."/>
        </authorList>
    </citation>
    <scope>NUCLEOTIDE SEQUENCE [LARGE SCALE GENOMIC DNA]</scope>
    <source>
        <strain evidence="4">R-45383</strain>
    </source>
</reference>
<organism evidence="3 4">
    <name type="scientific">Methylomonas koyamae</name>
    <dbReference type="NCBI Taxonomy" id="702114"/>
    <lineage>
        <taxon>Bacteria</taxon>
        <taxon>Pseudomonadati</taxon>
        <taxon>Pseudomonadota</taxon>
        <taxon>Gammaproteobacteria</taxon>
        <taxon>Methylococcales</taxon>
        <taxon>Methylococcaceae</taxon>
        <taxon>Methylomonas</taxon>
    </lineage>
</organism>
<dbReference type="STRING" id="702114.A1355_17975"/>
<dbReference type="GO" id="GO:0005524">
    <property type="term" value="F:ATP binding"/>
    <property type="evidence" value="ECO:0007669"/>
    <property type="project" value="UniProtKB-UniRule"/>
</dbReference>
<dbReference type="GO" id="GO:0046872">
    <property type="term" value="F:metal ion binding"/>
    <property type="evidence" value="ECO:0007669"/>
    <property type="project" value="InterPro"/>
</dbReference>
<dbReference type="SUPFAM" id="SSF56059">
    <property type="entry name" value="Glutathione synthetase ATP-binding domain-like"/>
    <property type="match status" value="1"/>
</dbReference>